<dbReference type="RefSeq" id="WP_210651602.1">
    <property type="nucleotide sequence ID" value="NZ_JAGKQQ010000001.1"/>
</dbReference>
<dbReference type="Gene3D" id="1.20.120.220">
    <property type="entry name" value="ATP synthase, F0 complex, subunit A"/>
    <property type="match status" value="1"/>
</dbReference>
<keyword evidence="7 11" id="KW-1133">Transmembrane helix</keyword>
<organism evidence="13 14">
    <name type="scientific">Gemmata palustris</name>
    <dbReference type="NCBI Taxonomy" id="2822762"/>
    <lineage>
        <taxon>Bacteria</taxon>
        <taxon>Pseudomonadati</taxon>
        <taxon>Planctomycetota</taxon>
        <taxon>Planctomycetia</taxon>
        <taxon>Gemmatales</taxon>
        <taxon>Gemmataceae</taxon>
        <taxon>Gemmata</taxon>
    </lineage>
</organism>
<accession>A0ABS5BJD9</accession>
<dbReference type="PANTHER" id="PTHR11410">
    <property type="entry name" value="ATP SYNTHASE SUBUNIT A"/>
    <property type="match status" value="1"/>
</dbReference>
<dbReference type="PANTHER" id="PTHR11410:SF0">
    <property type="entry name" value="ATP SYNTHASE SUBUNIT A"/>
    <property type="match status" value="1"/>
</dbReference>
<comment type="subcellular location">
    <subcellularLocation>
        <location evidence="11 12">Cell membrane</location>
        <topology evidence="11 12">Multi-pass membrane protein</topology>
    </subcellularLocation>
    <subcellularLocation>
        <location evidence="1">Membrane</location>
        <topology evidence="1">Multi-pass membrane protein</topology>
    </subcellularLocation>
</comment>
<feature type="transmembrane region" description="Helical" evidence="11">
    <location>
        <begin position="141"/>
        <end position="161"/>
    </location>
</feature>
<dbReference type="InterPro" id="IPR035908">
    <property type="entry name" value="F0_ATP_A_sf"/>
</dbReference>
<dbReference type="NCBIfam" id="TIGR01131">
    <property type="entry name" value="ATP_synt_6_or_A"/>
    <property type="match status" value="1"/>
</dbReference>
<feature type="transmembrane region" description="Helical" evidence="11">
    <location>
        <begin position="211"/>
        <end position="234"/>
    </location>
</feature>
<keyword evidence="3 11" id="KW-0813">Transport</keyword>
<evidence type="ECO:0000256" key="11">
    <source>
        <dbReference type="HAMAP-Rule" id="MF_01393"/>
    </source>
</evidence>
<keyword evidence="10 11" id="KW-0066">ATP synthesis</keyword>
<feature type="transmembrane region" description="Helical" evidence="11">
    <location>
        <begin position="181"/>
        <end position="205"/>
    </location>
</feature>
<evidence type="ECO:0000313" key="13">
    <source>
        <dbReference type="EMBL" id="MBP3953813.1"/>
    </source>
</evidence>
<name>A0ABS5BJD9_9BACT</name>
<comment type="caution">
    <text evidence="13">The sequence shown here is derived from an EMBL/GenBank/DDBJ whole genome shotgun (WGS) entry which is preliminary data.</text>
</comment>
<dbReference type="CDD" id="cd00310">
    <property type="entry name" value="ATP-synt_Fo_a_6"/>
    <property type="match status" value="1"/>
</dbReference>
<reference evidence="13 14" key="1">
    <citation type="submission" date="2021-04" db="EMBL/GenBank/DDBJ databases">
        <authorList>
            <person name="Ivanova A."/>
        </authorList>
    </citation>
    <scope>NUCLEOTIDE SEQUENCE [LARGE SCALE GENOMIC DNA]</scope>
    <source>
        <strain evidence="13 14">G18</strain>
    </source>
</reference>
<dbReference type="SUPFAM" id="SSF81336">
    <property type="entry name" value="F1F0 ATP synthase subunit A"/>
    <property type="match status" value="1"/>
</dbReference>
<dbReference type="PRINTS" id="PR00123">
    <property type="entry name" value="ATPASEA"/>
</dbReference>
<keyword evidence="14" id="KW-1185">Reference proteome</keyword>
<proteinExistence type="inferred from homology"/>
<evidence type="ECO:0000256" key="8">
    <source>
        <dbReference type="ARBA" id="ARBA00023065"/>
    </source>
</evidence>
<keyword evidence="11" id="KW-1003">Cell membrane</keyword>
<evidence type="ECO:0000256" key="2">
    <source>
        <dbReference type="ARBA" id="ARBA00006810"/>
    </source>
</evidence>
<keyword evidence="5 11" id="KW-0812">Transmembrane</keyword>
<keyword evidence="9 11" id="KW-0472">Membrane</keyword>
<comment type="similarity">
    <text evidence="2 11 12">Belongs to the ATPase A chain family.</text>
</comment>
<evidence type="ECO:0000256" key="1">
    <source>
        <dbReference type="ARBA" id="ARBA00004141"/>
    </source>
</evidence>
<feature type="transmembrane region" description="Helical" evidence="11">
    <location>
        <begin position="114"/>
        <end position="135"/>
    </location>
</feature>
<evidence type="ECO:0000256" key="9">
    <source>
        <dbReference type="ARBA" id="ARBA00023136"/>
    </source>
</evidence>
<evidence type="ECO:0000256" key="5">
    <source>
        <dbReference type="ARBA" id="ARBA00022692"/>
    </source>
</evidence>
<dbReference type="Proteomes" id="UP000676565">
    <property type="component" value="Unassembled WGS sequence"/>
</dbReference>
<evidence type="ECO:0000256" key="3">
    <source>
        <dbReference type="ARBA" id="ARBA00022448"/>
    </source>
</evidence>
<dbReference type="InterPro" id="IPR000568">
    <property type="entry name" value="ATP_synth_F0_asu"/>
</dbReference>
<comment type="function">
    <text evidence="11 12">Key component of the proton channel; it plays a direct role in the translocation of protons across the membrane.</text>
</comment>
<protein>
    <recommendedName>
        <fullName evidence="11 12">ATP synthase subunit a</fullName>
    </recommendedName>
    <alternativeName>
        <fullName evidence="11">ATP synthase F0 sector subunit a</fullName>
    </alternativeName>
    <alternativeName>
        <fullName evidence="11">F-ATPase subunit 6</fullName>
    </alternativeName>
</protein>
<sequence>MAQDPLEHVLDHAWVGPITKHQILLVVAAIAVAVPYILLARRVKDGTPPRGPFWNFLEMLLLFIRDEVARPNIHGGHDHDEPHGVHDAITEQTHAHHGAVAKPHVHFADRYVPFLWTLFLFILGCNLLGMVPFLGSPTAELSVTLVLALAVFFVIHVSAIAKLGIGKYVMSYVPRLKGDNLVMTVFLSVLIVPLITVIEVMGAFIRAGVLAIRLFANIFAGHVALAVILTFALADPIAGGLSPGGTVAAVLMATALSVLELFVAFLQAFVFVLLTSIFLGMQLNPEH</sequence>
<dbReference type="HAMAP" id="MF_01393">
    <property type="entry name" value="ATP_synth_a_bact"/>
    <property type="match status" value="1"/>
</dbReference>
<keyword evidence="6 11" id="KW-0375">Hydrogen ion transport</keyword>
<keyword evidence="8 11" id="KW-0406">Ion transport</keyword>
<keyword evidence="4 11" id="KW-0138">CF(0)</keyword>
<dbReference type="InterPro" id="IPR045083">
    <property type="entry name" value="ATP_synth_F0_asu_bact/mt"/>
</dbReference>
<feature type="transmembrane region" description="Helical" evidence="11">
    <location>
        <begin position="23"/>
        <end position="40"/>
    </location>
</feature>
<evidence type="ECO:0000256" key="6">
    <source>
        <dbReference type="ARBA" id="ARBA00022781"/>
    </source>
</evidence>
<evidence type="ECO:0000313" key="14">
    <source>
        <dbReference type="Proteomes" id="UP000676565"/>
    </source>
</evidence>
<feature type="transmembrane region" description="Helical" evidence="11">
    <location>
        <begin position="246"/>
        <end position="279"/>
    </location>
</feature>
<evidence type="ECO:0000256" key="10">
    <source>
        <dbReference type="ARBA" id="ARBA00023310"/>
    </source>
</evidence>
<dbReference type="Pfam" id="PF00119">
    <property type="entry name" value="ATP-synt_A"/>
    <property type="match status" value="1"/>
</dbReference>
<evidence type="ECO:0000256" key="4">
    <source>
        <dbReference type="ARBA" id="ARBA00022547"/>
    </source>
</evidence>
<gene>
    <name evidence="11 13" type="primary">atpB</name>
    <name evidence="13" type="ORF">J8F10_00675</name>
</gene>
<dbReference type="EMBL" id="JAGKQQ010000001">
    <property type="protein sequence ID" value="MBP3953813.1"/>
    <property type="molecule type" value="Genomic_DNA"/>
</dbReference>
<evidence type="ECO:0000256" key="7">
    <source>
        <dbReference type="ARBA" id="ARBA00022989"/>
    </source>
</evidence>
<evidence type="ECO:0000256" key="12">
    <source>
        <dbReference type="RuleBase" id="RU000483"/>
    </source>
</evidence>